<evidence type="ECO:0000256" key="2">
    <source>
        <dbReference type="SAM" id="SignalP"/>
    </source>
</evidence>
<accession>J4DPE8</accession>
<feature type="region of interest" description="Disordered" evidence="1">
    <location>
        <begin position="197"/>
        <end position="242"/>
    </location>
</feature>
<dbReference type="EMBL" id="AP011947">
    <property type="protein sequence ID" value="BAM40579.1"/>
    <property type="molecule type" value="Genomic_DNA"/>
</dbReference>
<gene>
    <name evidence="3" type="ORF">TOT_020000834</name>
</gene>
<feature type="compositionally biased region" description="Polar residues" evidence="1">
    <location>
        <begin position="226"/>
        <end position="236"/>
    </location>
</feature>
<evidence type="ECO:0000313" key="3">
    <source>
        <dbReference type="EMBL" id="BAM40579.1"/>
    </source>
</evidence>
<dbReference type="GeneID" id="20714950"/>
<proteinExistence type="predicted"/>
<evidence type="ECO:0000256" key="1">
    <source>
        <dbReference type="SAM" id="MobiDB-lite"/>
    </source>
</evidence>
<keyword evidence="4" id="KW-1185">Reference proteome</keyword>
<organism evidence="3 4">
    <name type="scientific">Theileria orientalis strain Shintoku</name>
    <dbReference type="NCBI Taxonomy" id="869250"/>
    <lineage>
        <taxon>Eukaryota</taxon>
        <taxon>Sar</taxon>
        <taxon>Alveolata</taxon>
        <taxon>Apicomplexa</taxon>
        <taxon>Aconoidasida</taxon>
        <taxon>Piroplasmida</taxon>
        <taxon>Theileriidae</taxon>
        <taxon>Theileria</taxon>
    </lineage>
</organism>
<reference evidence="3 4" key="1">
    <citation type="journal article" date="2012" name="MBio">
        <title>Comparative genome analysis of three eukaryotic parasites with differing abilities to transform leukocytes reveals key mediators of Theileria-induced leukocyte transformation.</title>
        <authorList>
            <person name="Hayashida K."/>
            <person name="Hara Y."/>
            <person name="Abe T."/>
            <person name="Yamasaki C."/>
            <person name="Toyoda A."/>
            <person name="Kosuge T."/>
            <person name="Suzuki Y."/>
            <person name="Sato Y."/>
            <person name="Kawashima S."/>
            <person name="Katayama T."/>
            <person name="Wakaguri H."/>
            <person name="Inoue N."/>
            <person name="Homma K."/>
            <person name="Tada-Umezaki M."/>
            <person name="Yagi Y."/>
            <person name="Fujii Y."/>
            <person name="Habara T."/>
            <person name="Kanehisa M."/>
            <person name="Watanabe H."/>
            <person name="Ito K."/>
            <person name="Gojobori T."/>
            <person name="Sugawara H."/>
            <person name="Imanishi T."/>
            <person name="Weir W."/>
            <person name="Gardner M."/>
            <person name="Pain A."/>
            <person name="Shiels B."/>
            <person name="Hattori M."/>
            <person name="Nene V."/>
            <person name="Sugimoto C."/>
        </authorList>
    </citation>
    <scope>NUCLEOTIDE SEQUENCE [LARGE SCALE GENOMIC DNA]</scope>
    <source>
        <strain evidence="3 4">Shintoku</strain>
    </source>
</reference>
<dbReference type="RefSeq" id="XP_009690880.1">
    <property type="nucleotide sequence ID" value="XM_009692585.1"/>
</dbReference>
<feature type="signal peptide" evidence="2">
    <location>
        <begin position="1"/>
        <end position="21"/>
    </location>
</feature>
<sequence>MFNTKCLFLFLFIYRKNLVESADTSAGASLSHGPAPAPTTAGSDTHLGDAEEAEGVFRSTAELKLFKDDSNGNAVKMEDNDFFADYYLGFLTYAFKPDLMCTLVKFGVKEVWKKGDHRVEEPKSVTYDSILREVTVRDNKRALIYKDTLTGGWRLVNTIVRSERFKTVKAQIHKEPASGSLRSRLSSYDLELGDFLNDSTGSGEGTEDSYEPFRVTSEDGDAWETSGGNRLRSSTAGDGVPDKLSVNSSTEIELVKDLTWVMTLTKGLIMATEDVEEKLYLFFQPKEVVEMDHKLLRQSMALVLIQMNHLKITLENMALEIIKQTTPSFHANSEILVQN</sequence>
<dbReference type="Proteomes" id="UP000003786">
    <property type="component" value="Chromosome 2"/>
</dbReference>
<feature type="chain" id="PRO_5003777983" evidence="2">
    <location>
        <begin position="22"/>
        <end position="339"/>
    </location>
</feature>
<dbReference type="AlphaFoldDB" id="J4DPE8"/>
<keyword evidence="2" id="KW-0732">Signal</keyword>
<dbReference type="KEGG" id="tot:TOT_020000834"/>
<dbReference type="VEuPathDB" id="PiroplasmaDB:TOT_020000834"/>
<evidence type="ECO:0000313" key="4">
    <source>
        <dbReference type="Proteomes" id="UP000003786"/>
    </source>
</evidence>
<name>J4DPE8_THEOR</name>
<protein>
    <submittedName>
        <fullName evidence="3">Uncharacterized protein</fullName>
    </submittedName>
</protein>